<name>A0A2S4NAW5_9FLAO</name>
<dbReference type="FunFam" id="3.40.50.150:FF:000009">
    <property type="entry name" value="23S rRNA (Uracil(1939)-C(5))-methyltransferase RlmD"/>
    <property type="match status" value="1"/>
</dbReference>
<organism evidence="7 8">
    <name type="scientific">Flavobacterium croceum DSM 17960</name>
    <dbReference type="NCBI Taxonomy" id="1121886"/>
    <lineage>
        <taxon>Bacteria</taxon>
        <taxon>Pseudomonadati</taxon>
        <taxon>Bacteroidota</taxon>
        <taxon>Flavobacteriia</taxon>
        <taxon>Flavobacteriales</taxon>
        <taxon>Flavobacteriaceae</taxon>
        <taxon>Flavobacterium</taxon>
    </lineage>
</organism>
<feature type="active site" evidence="5">
    <location>
        <position position="428"/>
    </location>
</feature>
<evidence type="ECO:0000256" key="2">
    <source>
        <dbReference type="ARBA" id="ARBA00022679"/>
    </source>
</evidence>
<dbReference type="RefSeq" id="WP_103725086.1">
    <property type="nucleotide sequence ID" value="NZ_PQNY01000002.1"/>
</dbReference>
<evidence type="ECO:0000313" key="8">
    <source>
        <dbReference type="Proteomes" id="UP000237056"/>
    </source>
</evidence>
<dbReference type="AlphaFoldDB" id="A0A2S4NAW5"/>
<dbReference type="Pfam" id="PF05958">
    <property type="entry name" value="tRNA_U5-meth_tr"/>
    <property type="match status" value="1"/>
</dbReference>
<evidence type="ECO:0000256" key="1">
    <source>
        <dbReference type="ARBA" id="ARBA00022603"/>
    </source>
</evidence>
<dbReference type="CDD" id="cd02440">
    <property type="entry name" value="AdoMet_MTases"/>
    <property type="match status" value="1"/>
</dbReference>
<evidence type="ECO:0000259" key="6">
    <source>
        <dbReference type="PROSITE" id="PS50926"/>
    </source>
</evidence>
<feature type="active site" description="Nucleophile" evidence="4">
    <location>
        <position position="428"/>
    </location>
</feature>
<dbReference type="InterPro" id="IPR010280">
    <property type="entry name" value="U5_MeTrfase_fam"/>
</dbReference>
<feature type="domain" description="TRAM" evidence="6">
    <location>
        <begin position="2"/>
        <end position="64"/>
    </location>
</feature>
<proteinExistence type="inferred from homology"/>
<dbReference type="NCBIfam" id="TIGR00479">
    <property type="entry name" value="rumA"/>
    <property type="match status" value="1"/>
</dbReference>
<dbReference type="PANTHER" id="PTHR11061:SF30">
    <property type="entry name" value="TRNA (URACIL(54)-C(5))-METHYLTRANSFERASE"/>
    <property type="match status" value="1"/>
</dbReference>
<dbReference type="EMBL" id="PQNY01000002">
    <property type="protein sequence ID" value="POS02842.1"/>
    <property type="molecule type" value="Genomic_DNA"/>
</dbReference>
<dbReference type="Gene3D" id="2.40.50.1070">
    <property type="match status" value="1"/>
</dbReference>
<dbReference type="SUPFAM" id="SSF50249">
    <property type="entry name" value="Nucleic acid-binding proteins"/>
    <property type="match status" value="1"/>
</dbReference>
<dbReference type="PROSITE" id="PS51687">
    <property type="entry name" value="SAM_MT_RNA_M5U"/>
    <property type="match status" value="1"/>
</dbReference>
<dbReference type="InterPro" id="IPR030391">
    <property type="entry name" value="MeTrfase_TrmA_CS"/>
</dbReference>
<comment type="caution">
    <text evidence="7">The sequence shown here is derived from an EMBL/GenBank/DDBJ whole genome shotgun (WGS) entry which is preliminary data.</text>
</comment>
<dbReference type="InterPro" id="IPR029063">
    <property type="entry name" value="SAM-dependent_MTases_sf"/>
</dbReference>
<dbReference type="InterPro" id="IPR002792">
    <property type="entry name" value="TRAM_dom"/>
</dbReference>
<sequence length="471" mass="53991">MRKKKNDSIIFENIEVLDAGAKGVSVAKAPDGKVIFIPNVVPGDCIDVKTFRKRKAYYEGKAIKFHSYSPHRVTPVCEHFGACGGCKWQNMNYNQQLFYKNQEVYNNLKRIGKIDLPDFEPILGSEQQFFYRNKMEFGFSDTRWLTEKEIQSDAELSKENALGFHIPKMWDKILDIHKCWLQEDPSNDIRNSIKDFANAHKMSFFNARNHEGLLRTLMIRTASTGEIMVLVQFFEDDKTNRELLLDFVYEKFPQITSLQYVINSKANDTLYDQDIILYKGRNYILEEMEGLKFSINAKSFYQTNSAQAYELYKITRDFAGLTGNELVYDLYTGTGTIAQFVSKKAKKVIGVEAVPEAIADAKENALRNNISNCDFFVGDMKNVFNEDFIAQNGVPDVIITDPPRDGMHKDVVDQILKIAPKKVVYVSCNSATQARDLALMDAKYKVTCVRPVDMFPQTHHVENVVLLELRD</sequence>
<dbReference type="PROSITE" id="PS01230">
    <property type="entry name" value="TRMA_1"/>
    <property type="match status" value="1"/>
</dbReference>
<comment type="similarity">
    <text evidence="4">Belongs to the class I-like SAM-binding methyltransferase superfamily. RNA M5U methyltransferase family.</text>
</comment>
<evidence type="ECO:0000313" key="7">
    <source>
        <dbReference type="EMBL" id="POS02842.1"/>
    </source>
</evidence>
<dbReference type="OrthoDB" id="9804590at2"/>
<dbReference type="InterPro" id="IPR012340">
    <property type="entry name" value="NA-bd_OB-fold"/>
</dbReference>
<evidence type="ECO:0000256" key="3">
    <source>
        <dbReference type="ARBA" id="ARBA00022691"/>
    </source>
</evidence>
<evidence type="ECO:0000256" key="4">
    <source>
        <dbReference type="PROSITE-ProRule" id="PRU01024"/>
    </source>
</evidence>
<feature type="binding site" evidence="4">
    <location>
        <position position="302"/>
    </location>
    <ligand>
        <name>S-adenosyl-L-methionine</name>
        <dbReference type="ChEBI" id="CHEBI:59789"/>
    </ligand>
</feature>
<dbReference type="GO" id="GO:0070475">
    <property type="term" value="P:rRNA base methylation"/>
    <property type="evidence" value="ECO:0007669"/>
    <property type="project" value="TreeGrafter"/>
</dbReference>
<keyword evidence="8" id="KW-1185">Reference proteome</keyword>
<feature type="binding site" evidence="4">
    <location>
        <position position="331"/>
    </location>
    <ligand>
        <name>S-adenosyl-L-methionine</name>
        <dbReference type="ChEBI" id="CHEBI:59789"/>
    </ligand>
</feature>
<dbReference type="Proteomes" id="UP000237056">
    <property type="component" value="Unassembled WGS sequence"/>
</dbReference>
<dbReference type="SUPFAM" id="SSF53335">
    <property type="entry name" value="S-adenosyl-L-methionine-dependent methyltransferases"/>
    <property type="match status" value="1"/>
</dbReference>
<dbReference type="Gene3D" id="2.40.50.140">
    <property type="entry name" value="Nucleic acid-binding proteins"/>
    <property type="match status" value="1"/>
</dbReference>
<evidence type="ECO:0000256" key="5">
    <source>
        <dbReference type="PROSITE-ProRule" id="PRU10015"/>
    </source>
</evidence>
<protein>
    <submittedName>
        <fullName evidence="7">23S rRNA m(5)U-1939 methyltransferase</fullName>
    </submittedName>
</protein>
<dbReference type="PROSITE" id="PS50926">
    <property type="entry name" value="TRAM"/>
    <property type="match status" value="1"/>
</dbReference>
<accession>A0A2S4NAW5</accession>
<gene>
    <name evidence="7" type="ORF">Q361_102155</name>
</gene>
<dbReference type="InterPro" id="IPR030390">
    <property type="entry name" value="MeTrfase_TrmA_AS"/>
</dbReference>
<dbReference type="PROSITE" id="PS01231">
    <property type="entry name" value="TRMA_2"/>
    <property type="match status" value="1"/>
</dbReference>
<feature type="binding site" evidence="4">
    <location>
        <position position="352"/>
    </location>
    <ligand>
        <name>S-adenosyl-L-methionine</name>
        <dbReference type="ChEBI" id="CHEBI:59789"/>
    </ligand>
</feature>
<dbReference type="PANTHER" id="PTHR11061">
    <property type="entry name" value="RNA M5U METHYLTRANSFERASE"/>
    <property type="match status" value="1"/>
</dbReference>
<keyword evidence="2 4" id="KW-0808">Transferase</keyword>
<reference evidence="7 8" key="1">
    <citation type="submission" date="2018-01" db="EMBL/GenBank/DDBJ databases">
        <title>Genomic Encyclopedia of Type Strains, Phase I: the one thousand microbial genomes (KMG-I) project.</title>
        <authorList>
            <person name="Goeker M."/>
        </authorList>
    </citation>
    <scope>NUCLEOTIDE SEQUENCE [LARGE SCALE GENOMIC DNA]</scope>
    <source>
        <strain evidence="7 8">DSM 17960</strain>
    </source>
</reference>
<feature type="binding site" evidence="4">
    <location>
        <position position="401"/>
    </location>
    <ligand>
        <name>S-adenosyl-L-methionine</name>
        <dbReference type="ChEBI" id="CHEBI:59789"/>
    </ligand>
</feature>
<keyword evidence="1 4" id="KW-0489">Methyltransferase</keyword>
<dbReference type="Gene3D" id="3.40.50.150">
    <property type="entry name" value="Vaccinia Virus protein VP39"/>
    <property type="match status" value="1"/>
</dbReference>
<keyword evidence="3 4" id="KW-0949">S-adenosyl-L-methionine</keyword>
<dbReference type="GO" id="GO:0070041">
    <property type="term" value="F:rRNA (uridine-C5-)-methyltransferase activity"/>
    <property type="evidence" value="ECO:0007669"/>
    <property type="project" value="TreeGrafter"/>
</dbReference>